<organism evidence="1 2">
    <name type="scientific">Propionispira arboris</name>
    <dbReference type="NCBI Taxonomy" id="84035"/>
    <lineage>
        <taxon>Bacteria</taxon>
        <taxon>Bacillati</taxon>
        <taxon>Bacillota</taxon>
        <taxon>Negativicutes</taxon>
        <taxon>Selenomonadales</taxon>
        <taxon>Selenomonadaceae</taxon>
        <taxon>Propionispira</taxon>
    </lineage>
</organism>
<dbReference type="AlphaFoldDB" id="A0A1H6YEW9"/>
<dbReference type="RefSeq" id="WP_091830648.1">
    <property type="nucleotide sequence ID" value="NZ_FNZK01000006.1"/>
</dbReference>
<evidence type="ECO:0000313" key="2">
    <source>
        <dbReference type="Proteomes" id="UP000199662"/>
    </source>
</evidence>
<proteinExistence type="predicted"/>
<gene>
    <name evidence="1" type="ORF">SAMN05660742_10676</name>
</gene>
<dbReference type="STRING" id="84035.SAMN05660742_10676"/>
<evidence type="ECO:0000313" key="1">
    <source>
        <dbReference type="EMBL" id="SEJ35295.1"/>
    </source>
</evidence>
<reference evidence="1 2" key="1">
    <citation type="submission" date="2016-10" db="EMBL/GenBank/DDBJ databases">
        <authorList>
            <person name="de Groot N.N."/>
        </authorList>
    </citation>
    <scope>NUCLEOTIDE SEQUENCE [LARGE SCALE GENOMIC DNA]</scope>
    <source>
        <strain evidence="1 2">DSM 2179</strain>
    </source>
</reference>
<name>A0A1H6YEW9_9FIRM</name>
<accession>A0A1H6YEW9</accession>
<keyword evidence="2" id="KW-1185">Reference proteome</keyword>
<dbReference type="Proteomes" id="UP000199662">
    <property type="component" value="Unassembled WGS sequence"/>
</dbReference>
<dbReference type="EMBL" id="FNZK01000006">
    <property type="protein sequence ID" value="SEJ35295.1"/>
    <property type="molecule type" value="Genomic_DNA"/>
</dbReference>
<sequence>MAKKQNESEILFAQEKISVNGKDIIVHPYSWAGAILVAKPLAVIMKTVVENVDALNLVLKTLRKKEIAENTEEPKEEEGISGQLMAIADFIDGVQNPTDIIQALSELVSASTALSTDEVEALLIDDMYKVSKAVYEVNKAFFDKRLVPMMKSPSKKQEK</sequence>
<protein>
    <submittedName>
        <fullName evidence="1">Uncharacterized protein</fullName>
    </submittedName>
</protein>